<dbReference type="SUPFAM" id="SSF52467">
    <property type="entry name" value="DHS-like NAD/FAD-binding domain"/>
    <property type="match status" value="1"/>
</dbReference>
<dbReference type="Pfam" id="PF02146">
    <property type="entry name" value="SIR2"/>
    <property type="match status" value="1"/>
</dbReference>
<accession>A0AAD7UII7</accession>
<dbReference type="PANTHER" id="PTHR11085:SF10">
    <property type="entry name" value="NAD-DEPENDENT PROTEIN DEACYLASE SIRTUIN-5, MITOCHONDRIAL-RELATED"/>
    <property type="match status" value="1"/>
</dbReference>
<reference evidence="5" key="1">
    <citation type="submission" date="2023-01" db="EMBL/GenBank/DDBJ databases">
        <title>Metagenome sequencing of chrysophaentin producing Chrysophaeum taylorii.</title>
        <authorList>
            <person name="Davison J."/>
            <person name="Bewley C."/>
        </authorList>
    </citation>
    <scope>NUCLEOTIDE SEQUENCE</scope>
    <source>
        <strain evidence="5">NIES-1699</strain>
    </source>
</reference>
<dbReference type="InterPro" id="IPR026591">
    <property type="entry name" value="Sirtuin_cat_small_dom_sf"/>
</dbReference>
<dbReference type="GO" id="GO:0005634">
    <property type="term" value="C:nucleus"/>
    <property type="evidence" value="ECO:0007669"/>
    <property type="project" value="TreeGrafter"/>
</dbReference>
<evidence type="ECO:0000256" key="2">
    <source>
        <dbReference type="ARBA" id="ARBA00023027"/>
    </source>
</evidence>
<organism evidence="5 6">
    <name type="scientific">Chrysophaeum taylorii</name>
    <dbReference type="NCBI Taxonomy" id="2483200"/>
    <lineage>
        <taxon>Eukaryota</taxon>
        <taxon>Sar</taxon>
        <taxon>Stramenopiles</taxon>
        <taxon>Ochrophyta</taxon>
        <taxon>Pelagophyceae</taxon>
        <taxon>Pelagomonadales</taxon>
        <taxon>Pelagomonadaceae</taxon>
        <taxon>Chrysophaeum</taxon>
    </lineage>
</organism>
<proteinExistence type="predicted"/>
<evidence type="ECO:0000259" key="4">
    <source>
        <dbReference type="PROSITE" id="PS50305"/>
    </source>
</evidence>
<dbReference type="EMBL" id="JAQMWT010000314">
    <property type="protein sequence ID" value="KAJ8605613.1"/>
    <property type="molecule type" value="Genomic_DNA"/>
</dbReference>
<feature type="domain" description="Deacetylase sirtuin-type" evidence="4">
    <location>
        <begin position="30"/>
        <end position="326"/>
    </location>
</feature>
<feature type="binding site" evidence="3">
    <location>
        <position position="221"/>
    </location>
    <ligand>
        <name>Zn(2+)</name>
        <dbReference type="ChEBI" id="CHEBI:29105"/>
    </ligand>
</feature>
<dbReference type="GO" id="GO:0070403">
    <property type="term" value="F:NAD+ binding"/>
    <property type="evidence" value="ECO:0007669"/>
    <property type="project" value="InterPro"/>
</dbReference>
<evidence type="ECO:0000313" key="5">
    <source>
        <dbReference type="EMBL" id="KAJ8605613.1"/>
    </source>
</evidence>
<comment type="caution">
    <text evidence="5">The sequence shown here is derived from an EMBL/GenBank/DDBJ whole genome shotgun (WGS) entry which is preliminary data.</text>
</comment>
<sequence>MPKKRVREEEEEEEDVRVAVEASRREAKLLVRNEKLLGEIAELIAGKERKGVLFVTGAGLSCASGIAAFRTGEEAVWSRHVTDMGTRKALRKDPLKWYNEFWVPTFEAAKVRDARPSAAHTALAKIAALAPETRVVTQNVDGLHCARKHGSEGVEDPQLVEAHGRAGLYRCLRSGEAPCDEEAARNDWYEPSELSAEDAANLEKAASEGTQLPAPPRCPKCGSVAAPLALLFDECYDAHFFFEADAWDGWMDSAAAFVFVGTSFAVELTREALRRSRERGIPVYDINLVMPPPTITRADVLRHNAILGKAEDILPKLASLVERKLS</sequence>
<dbReference type="GO" id="GO:0046872">
    <property type="term" value="F:metal ion binding"/>
    <property type="evidence" value="ECO:0007669"/>
    <property type="project" value="UniProtKB-KW"/>
</dbReference>
<keyword evidence="3" id="KW-0862">Zinc</keyword>
<name>A0AAD7UII7_9STRA</name>
<keyword evidence="6" id="KW-1185">Reference proteome</keyword>
<evidence type="ECO:0000256" key="3">
    <source>
        <dbReference type="PROSITE-ProRule" id="PRU00236"/>
    </source>
</evidence>
<keyword evidence="2" id="KW-0520">NAD</keyword>
<dbReference type="PROSITE" id="PS50305">
    <property type="entry name" value="SIRTUIN"/>
    <property type="match status" value="1"/>
</dbReference>
<dbReference type="InterPro" id="IPR050134">
    <property type="entry name" value="NAD-dep_sirtuin_deacylases"/>
</dbReference>
<gene>
    <name evidence="5" type="ORF">CTAYLR_000079</name>
</gene>
<dbReference type="AlphaFoldDB" id="A0AAD7UII7"/>
<evidence type="ECO:0000313" key="6">
    <source>
        <dbReference type="Proteomes" id="UP001230188"/>
    </source>
</evidence>
<feature type="binding site" evidence="3">
    <location>
        <position position="171"/>
    </location>
    <ligand>
        <name>Zn(2+)</name>
        <dbReference type="ChEBI" id="CHEBI:29105"/>
    </ligand>
</feature>
<feature type="binding site" evidence="3">
    <location>
        <position position="218"/>
    </location>
    <ligand>
        <name>Zn(2+)</name>
        <dbReference type="ChEBI" id="CHEBI:29105"/>
    </ligand>
</feature>
<feature type="binding site" evidence="3">
    <location>
        <position position="179"/>
    </location>
    <ligand>
        <name>Zn(2+)</name>
        <dbReference type="ChEBI" id="CHEBI:29105"/>
    </ligand>
</feature>
<dbReference type="InterPro" id="IPR029035">
    <property type="entry name" value="DHS-like_NAD/FAD-binding_dom"/>
</dbReference>
<dbReference type="InterPro" id="IPR003000">
    <property type="entry name" value="Sirtuin"/>
</dbReference>
<feature type="active site" description="Proton acceptor" evidence="3">
    <location>
        <position position="163"/>
    </location>
</feature>
<protein>
    <recommendedName>
        <fullName evidence="4">Deacetylase sirtuin-type domain-containing protein</fullName>
    </recommendedName>
</protein>
<keyword evidence="1" id="KW-0808">Transferase</keyword>
<dbReference type="InterPro" id="IPR026590">
    <property type="entry name" value="Ssirtuin_cat_dom"/>
</dbReference>
<keyword evidence="3" id="KW-0479">Metal-binding</keyword>
<dbReference type="Gene3D" id="3.40.50.1220">
    <property type="entry name" value="TPP-binding domain"/>
    <property type="match status" value="1"/>
</dbReference>
<dbReference type="Gene3D" id="3.30.1600.10">
    <property type="entry name" value="SIR2/SIRT2 'Small Domain"/>
    <property type="match status" value="1"/>
</dbReference>
<dbReference type="GO" id="GO:0017136">
    <property type="term" value="F:histone deacetylase activity, NAD-dependent"/>
    <property type="evidence" value="ECO:0007669"/>
    <property type="project" value="TreeGrafter"/>
</dbReference>
<dbReference type="PANTHER" id="PTHR11085">
    <property type="entry name" value="NAD-DEPENDENT PROTEIN DEACYLASE SIRTUIN-5, MITOCHONDRIAL-RELATED"/>
    <property type="match status" value="1"/>
</dbReference>
<dbReference type="Proteomes" id="UP001230188">
    <property type="component" value="Unassembled WGS sequence"/>
</dbReference>
<evidence type="ECO:0000256" key="1">
    <source>
        <dbReference type="ARBA" id="ARBA00022679"/>
    </source>
</evidence>